<dbReference type="PIRSF" id="PIRSF001220">
    <property type="entry name" value="L-ASNase_gatD"/>
    <property type="match status" value="1"/>
</dbReference>
<dbReference type="RefSeq" id="XP_018185698.1">
    <property type="nucleotide sequence ID" value="XM_018333173.1"/>
</dbReference>
<organism evidence="8 9">
    <name type="scientific">Xylona heveae (strain CBS 132557 / TC161)</name>
    <dbReference type="NCBI Taxonomy" id="1328760"/>
    <lineage>
        <taxon>Eukaryota</taxon>
        <taxon>Fungi</taxon>
        <taxon>Dikarya</taxon>
        <taxon>Ascomycota</taxon>
        <taxon>Pezizomycotina</taxon>
        <taxon>Xylonomycetes</taxon>
        <taxon>Xylonales</taxon>
        <taxon>Xylonaceae</taxon>
        <taxon>Xylona</taxon>
    </lineage>
</organism>
<dbReference type="PANTHER" id="PTHR11707">
    <property type="entry name" value="L-ASPARAGINASE"/>
    <property type="match status" value="1"/>
</dbReference>
<dbReference type="EMBL" id="KV407463">
    <property type="protein sequence ID" value="KZF20143.1"/>
    <property type="molecule type" value="Genomic_DNA"/>
</dbReference>
<dbReference type="InterPro" id="IPR027474">
    <property type="entry name" value="L-asparaginase_N"/>
</dbReference>
<proteinExistence type="inferred from homology"/>
<keyword evidence="2" id="KW-0677">Repeat</keyword>
<evidence type="ECO:0000313" key="8">
    <source>
        <dbReference type="EMBL" id="KZF20143.1"/>
    </source>
</evidence>
<dbReference type="Pfam" id="PF00710">
    <property type="entry name" value="Asparaginase"/>
    <property type="match status" value="1"/>
</dbReference>
<dbReference type="CDD" id="cd08963">
    <property type="entry name" value="L-asparaginase_I"/>
    <property type="match status" value="1"/>
</dbReference>
<dbReference type="GeneID" id="28898310"/>
<evidence type="ECO:0000256" key="3">
    <source>
        <dbReference type="ARBA" id="ARBA00022801"/>
    </source>
</evidence>
<accession>A0A165A9T9</accession>
<evidence type="ECO:0000313" key="9">
    <source>
        <dbReference type="Proteomes" id="UP000076632"/>
    </source>
</evidence>
<keyword evidence="3" id="KW-0378">Hydrolase</keyword>
<dbReference type="PIRSF" id="PIRSF500176">
    <property type="entry name" value="L_ASNase"/>
    <property type="match status" value="1"/>
</dbReference>
<dbReference type="SUPFAM" id="SSF53774">
    <property type="entry name" value="Glutaminase/Asparaginase"/>
    <property type="match status" value="1"/>
</dbReference>
<dbReference type="InterPro" id="IPR040919">
    <property type="entry name" value="Asparaginase_C"/>
</dbReference>
<dbReference type="InterPro" id="IPR027473">
    <property type="entry name" value="L-asparaginase_C"/>
</dbReference>
<dbReference type="InterPro" id="IPR036152">
    <property type="entry name" value="Asp/glu_Ase-like_sf"/>
</dbReference>
<feature type="domain" description="Asparaginase/glutaminase C-terminal" evidence="7">
    <location>
        <begin position="251"/>
        <end position="369"/>
    </location>
</feature>
<gene>
    <name evidence="8" type="ORF">L228DRAFT_249817</name>
</gene>
<evidence type="ECO:0000256" key="5">
    <source>
        <dbReference type="ARBA" id="ARBA00061199"/>
    </source>
</evidence>
<dbReference type="FunFam" id="3.40.50.1170:FF:000003">
    <property type="entry name" value="60 kDa lysophospholipase"/>
    <property type="match status" value="1"/>
</dbReference>
<dbReference type="FunCoup" id="A0A165A9T9">
    <property type="interactions" value="71"/>
</dbReference>
<dbReference type="InParanoid" id="A0A165A9T9"/>
<evidence type="ECO:0000256" key="2">
    <source>
        <dbReference type="ARBA" id="ARBA00022737"/>
    </source>
</evidence>
<comment type="similarity">
    <text evidence="5">In the N-terminal section; belongs to the asparaginase 1 family.</text>
</comment>
<feature type="domain" description="L-asparaginase N-terminal" evidence="6">
    <location>
        <begin position="13"/>
        <end position="231"/>
    </location>
</feature>
<dbReference type="STRING" id="1328760.A0A165A9T9"/>
<dbReference type="Pfam" id="PF17763">
    <property type="entry name" value="Asparaginase_C"/>
    <property type="match status" value="1"/>
</dbReference>
<dbReference type="Gene3D" id="3.40.50.1170">
    <property type="entry name" value="L-asparaginase, N-terminal domain"/>
    <property type="match status" value="1"/>
</dbReference>
<dbReference type="PRINTS" id="PR00139">
    <property type="entry name" value="ASNGLNASE"/>
</dbReference>
<dbReference type="SFLD" id="SFLDS00057">
    <property type="entry name" value="Glutaminase/Asparaginase"/>
    <property type="match status" value="1"/>
</dbReference>
<dbReference type="GO" id="GO:0004067">
    <property type="term" value="F:asparaginase activity"/>
    <property type="evidence" value="ECO:0007669"/>
    <property type="project" value="UniProtKB-UniRule"/>
</dbReference>
<dbReference type="OrthoDB" id="542841at2759"/>
<dbReference type="GO" id="GO:0009066">
    <property type="term" value="P:aspartate family amino acid metabolic process"/>
    <property type="evidence" value="ECO:0007669"/>
    <property type="project" value="UniProtKB-ARBA"/>
</dbReference>
<protein>
    <recommendedName>
        <fullName evidence="1">asparaginase</fullName>
        <ecNumber evidence="1">3.5.1.1</ecNumber>
    </recommendedName>
</protein>
<evidence type="ECO:0000256" key="1">
    <source>
        <dbReference type="ARBA" id="ARBA00012920"/>
    </source>
</evidence>
<dbReference type="OMA" id="AEVKLMY"/>
<keyword evidence="9" id="KW-1185">Reference proteome</keyword>
<dbReference type="EC" id="3.5.1.1" evidence="1"/>
<evidence type="ECO:0000256" key="4">
    <source>
        <dbReference type="ARBA" id="ARBA00023043"/>
    </source>
</evidence>
<sequence length="442" mass="47947">MQQLKEMRGPESRVLIIMTGGTICMRRSELGFVPARGFLEAGLAPRPSFNDGSNPGTLGVMVDDDRMKEHRSLRTPISTYGRQVRYSVLEYEELLDSSSIDAKGWAQIARSIARNYELFDGFIVLHGTDSLGYTCSALSFMLQNLGKPVILTGSQAPMLELQNDATDNLLGSLIIAGHFMIPEVCLFFNYKLFRGNRATKVSASEFSAFASPNHPPLATISSLKTHVSWDLVRRPVDLHPFSIQVNLETTHVACLRIFPGIKPEMVDAVLRVEGLRGLVLETFGAGNAPGGPDSALTKVIEDAVKRGIVIVNVTQCMTGSVSPLYAPATVLGRAGVVFGHDMTTEAALTKLAYLLAQPNLSYKKVAELMSVSLRGEITESSRTFFQHPNGQLTPKVAQVTALGYAIADGYLEAVRDIIKGARSFSLNEPDYAGNTSVVSTSS</sequence>
<dbReference type="Proteomes" id="UP000076632">
    <property type="component" value="Unassembled WGS sequence"/>
</dbReference>
<keyword evidence="4" id="KW-0040">ANK repeat</keyword>
<dbReference type="AlphaFoldDB" id="A0A165A9T9"/>
<dbReference type="InterPro" id="IPR037152">
    <property type="entry name" value="L-asparaginase_N_sf"/>
</dbReference>
<dbReference type="FunFam" id="3.40.50.40:FF:000001">
    <property type="entry name" value="L-asparaginase 1"/>
    <property type="match status" value="1"/>
</dbReference>
<name>A0A165A9T9_XYLHT</name>
<reference evidence="8 9" key="1">
    <citation type="journal article" date="2016" name="Fungal Biol.">
        <title>The genome of Xylona heveae provides a window into fungal endophytism.</title>
        <authorList>
            <person name="Gazis R."/>
            <person name="Kuo A."/>
            <person name="Riley R."/>
            <person name="LaButti K."/>
            <person name="Lipzen A."/>
            <person name="Lin J."/>
            <person name="Amirebrahimi M."/>
            <person name="Hesse C.N."/>
            <person name="Spatafora J.W."/>
            <person name="Henrissat B."/>
            <person name="Hainaut M."/>
            <person name="Grigoriev I.V."/>
            <person name="Hibbett D.S."/>
        </authorList>
    </citation>
    <scope>NUCLEOTIDE SEQUENCE [LARGE SCALE GENOMIC DNA]</scope>
    <source>
        <strain evidence="8 9">TC161</strain>
    </source>
</reference>
<dbReference type="PROSITE" id="PS51732">
    <property type="entry name" value="ASN_GLN_ASE_3"/>
    <property type="match status" value="1"/>
</dbReference>
<dbReference type="Gene3D" id="3.40.50.40">
    <property type="match status" value="1"/>
</dbReference>
<dbReference type="InterPro" id="IPR041725">
    <property type="entry name" value="L-asparaginase_I"/>
</dbReference>
<dbReference type="PANTHER" id="PTHR11707:SF28">
    <property type="entry name" value="60 KDA LYSOPHOSPHOLIPASE"/>
    <property type="match status" value="1"/>
</dbReference>
<evidence type="ECO:0000259" key="6">
    <source>
        <dbReference type="Pfam" id="PF00710"/>
    </source>
</evidence>
<evidence type="ECO:0000259" key="7">
    <source>
        <dbReference type="Pfam" id="PF17763"/>
    </source>
</evidence>
<dbReference type="InterPro" id="IPR006034">
    <property type="entry name" value="Asparaginase/glutaminase-like"/>
</dbReference>
<dbReference type="SMART" id="SM00870">
    <property type="entry name" value="Asparaginase"/>
    <property type="match status" value="1"/>
</dbReference>